<dbReference type="RefSeq" id="WP_224123020.1">
    <property type="nucleotide sequence ID" value="NZ_JAIQZJ010000005.1"/>
</dbReference>
<evidence type="ECO:0000313" key="11">
    <source>
        <dbReference type="Proteomes" id="UP000780875"/>
    </source>
</evidence>
<keyword evidence="5 7" id="KW-0472">Membrane</keyword>
<dbReference type="Proteomes" id="UP000780875">
    <property type="component" value="Unassembled WGS sequence"/>
</dbReference>
<evidence type="ECO:0000259" key="8">
    <source>
        <dbReference type="Pfam" id="PF02687"/>
    </source>
</evidence>
<feature type="domain" description="ABC3 transporter permease C-terminal" evidence="8">
    <location>
        <begin position="738"/>
        <end position="854"/>
    </location>
</feature>
<dbReference type="Pfam" id="PF02687">
    <property type="entry name" value="FtsX"/>
    <property type="match status" value="2"/>
</dbReference>
<dbReference type="PANTHER" id="PTHR30572">
    <property type="entry name" value="MEMBRANE COMPONENT OF TRANSPORTER-RELATED"/>
    <property type="match status" value="1"/>
</dbReference>
<evidence type="ECO:0000256" key="1">
    <source>
        <dbReference type="ARBA" id="ARBA00004651"/>
    </source>
</evidence>
<gene>
    <name evidence="10" type="ORF">K8U61_10810</name>
</gene>
<feature type="transmembrane region" description="Helical" evidence="7">
    <location>
        <begin position="16"/>
        <end position="36"/>
    </location>
</feature>
<feature type="transmembrane region" description="Helical" evidence="7">
    <location>
        <begin position="464"/>
        <end position="484"/>
    </location>
</feature>
<feature type="domain" description="ABC3 transporter permease C-terminal" evidence="8">
    <location>
        <begin position="292"/>
        <end position="413"/>
    </location>
</feature>
<keyword evidence="3 7" id="KW-0812">Transmembrane</keyword>
<dbReference type="EMBL" id="JAIQZJ010000005">
    <property type="protein sequence ID" value="MBZ5738653.1"/>
    <property type="molecule type" value="Genomic_DNA"/>
</dbReference>
<evidence type="ECO:0000256" key="3">
    <source>
        <dbReference type="ARBA" id="ARBA00022692"/>
    </source>
</evidence>
<organism evidence="10 11">
    <name type="scientific">Nocardioides mangrovi</name>
    <dbReference type="NCBI Taxonomy" id="2874580"/>
    <lineage>
        <taxon>Bacteria</taxon>
        <taxon>Bacillati</taxon>
        <taxon>Actinomycetota</taxon>
        <taxon>Actinomycetes</taxon>
        <taxon>Propionibacteriales</taxon>
        <taxon>Nocardioidaceae</taxon>
        <taxon>Nocardioides</taxon>
    </lineage>
</organism>
<dbReference type="PANTHER" id="PTHR30572:SF4">
    <property type="entry name" value="ABC TRANSPORTER PERMEASE YTRF"/>
    <property type="match status" value="1"/>
</dbReference>
<feature type="transmembrane region" description="Helical" evidence="7">
    <location>
        <begin position="289"/>
        <end position="314"/>
    </location>
</feature>
<evidence type="ECO:0000259" key="9">
    <source>
        <dbReference type="Pfam" id="PF12704"/>
    </source>
</evidence>
<evidence type="ECO:0000313" key="10">
    <source>
        <dbReference type="EMBL" id="MBZ5738653.1"/>
    </source>
</evidence>
<feature type="transmembrane region" description="Helical" evidence="7">
    <location>
        <begin position="781"/>
        <end position="813"/>
    </location>
</feature>
<evidence type="ECO:0000256" key="4">
    <source>
        <dbReference type="ARBA" id="ARBA00022989"/>
    </source>
</evidence>
<dbReference type="InterPro" id="IPR025857">
    <property type="entry name" value="MacB_PCD"/>
</dbReference>
<comment type="caution">
    <text evidence="10">The sequence shown here is derived from an EMBL/GenBank/DDBJ whole genome shotgun (WGS) entry which is preliminary data.</text>
</comment>
<evidence type="ECO:0000256" key="2">
    <source>
        <dbReference type="ARBA" id="ARBA00022475"/>
    </source>
</evidence>
<evidence type="ECO:0000256" key="5">
    <source>
        <dbReference type="ARBA" id="ARBA00023136"/>
    </source>
</evidence>
<feature type="transmembrane region" description="Helical" evidence="7">
    <location>
        <begin position="341"/>
        <end position="367"/>
    </location>
</feature>
<feature type="transmembrane region" description="Helical" evidence="7">
    <location>
        <begin position="432"/>
        <end position="452"/>
    </location>
</feature>
<proteinExistence type="inferred from homology"/>
<evidence type="ECO:0000256" key="7">
    <source>
        <dbReference type="SAM" id="Phobius"/>
    </source>
</evidence>
<feature type="domain" description="MacB-like periplasmic core" evidence="9">
    <location>
        <begin position="17"/>
        <end position="257"/>
    </location>
</feature>
<feature type="transmembrane region" description="Helical" evidence="7">
    <location>
        <begin position="825"/>
        <end position="847"/>
    </location>
</feature>
<name>A0ABS7UCC8_9ACTN</name>
<feature type="domain" description="MacB-like periplasmic core" evidence="9">
    <location>
        <begin position="513"/>
        <end position="693"/>
    </location>
</feature>
<reference evidence="10 11" key="1">
    <citation type="submission" date="2021-09" db="EMBL/GenBank/DDBJ databases">
        <title>Whole genome sequence of Nocardioides sp. GBK3QG-3.</title>
        <authorList>
            <person name="Tuo L."/>
        </authorList>
    </citation>
    <scope>NUCLEOTIDE SEQUENCE [LARGE SCALE GENOMIC DNA]</scope>
    <source>
        <strain evidence="10 11">GBK3QG-3</strain>
    </source>
</reference>
<feature type="transmembrane region" description="Helical" evidence="7">
    <location>
        <begin position="732"/>
        <end position="760"/>
    </location>
</feature>
<dbReference type="InterPro" id="IPR003838">
    <property type="entry name" value="ABC3_permease_C"/>
</dbReference>
<keyword evidence="4 7" id="KW-1133">Transmembrane helix</keyword>
<sequence length="862" mass="89681">MIKAALKSLLGRKVRLLLSTFAIVLGVAFVAGTLIFSDTLNRSFTALFASTVGDVVVRPDGGTTTDGAPSTLTLPADLVDRLAALPDAARADGNVSAIGVFVISTDGKVVSGFGPPAIGGNWSDAPAGHGLPGLEIVQGHEPHGPDEVVLDERTAERAGYEVGDRVAIIPSTAGVEDVAELRKTGSDGGLAVKPLTPTLVGIAGFPSGGSLNGATYAAFDTATAQDLFLDGRDAFTDIWVTAADGVSQSQLRDEVEPLLPDDVEALTGDDAADESASDLLQAISFLTTFLLIFAGISLVVGAFLIVNTFSILVAQRSRELALLRALGASKRQVLWSVQLEAFVVGVVGATLGLGLGVLLAMGIRALFANFGLDLSGQPLIFAPRTFLAAYAVGILVTMAAAWLPARRTTRIAPVQALRDDVALPEASLRRRFGAGLGLIAVGLVDLYLGLFGDLPHGGWQTGSGILAILLGVATASPVISRPFLAAARATFARVFGAVGNLAGQNALRNPRRTAATASALMIGLALACTMAIVGDSAKASVDRSIEENFVGDYVVSNVIGQGFSPKIGDAMAKVDGVEHVVRERFSAGQRRGDRQGVAAIDPADVGRFELDVSDGSAAGLASGSVLLQRSFADDEDYAVGDRIELDLPAGKRTYTVAGIFEDNPVIAAPVLMTFDDFADAGFPTSDNVVILFTDDSPGVQDRLDAVVADLPVVTVKDQAEFAQEQREPIDQFVLMIFALLGLALVIAVLGIVNTLALSVIERTREVGLLRAIGVNRRQLRLMITLESVVIAVLGAVLGVVMGIGFGIALMYAVRDQGLEVISVPVGQLGVFLLLSVVIGVLAAVFPARRAARLDVLRAIATE</sequence>
<dbReference type="InterPro" id="IPR050250">
    <property type="entry name" value="Macrolide_Exporter_MacB"/>
</dbReference>
<comment type="subcellular location">
    <subcellularLocation>
        <location evidence="1">Cell membrane</location>
        <topology evidence="1">Multi-pass membrane protein</topology>
    </subcellularLocation>
</comment>
<comment type="similarity">
    <text evidence="6">Belongs to the ABC-4 integral membrane protein family.</text>
</comment>
<keyword evidence="2" id="KW-1003">Cell membrane</keyword>
<accession>A0ABS7UCC8</accession>
<evidence type="ECO:0000256" key="6">
    <source>
        <dbReference type="ARBA" id="ARBA00038076"/>
    </source>
</evidence>
<feature type="transmembrane region" description="Helical" evidence="7">
    <location>
        <begin position="514"/>
        <end position="534"/>
    </location>
</feature>
<feature type="transmembrane region" description="Helical" evidence="7">
    <location>
        <begin position="387"/>
        <end position="405"/>
    </location>
</feature>
<keyword evidence="11" id="KW-1185">Reference proteome</keyword>
<protein>
    <submittedName>
        <fullName evidence="10">ABC transporter permease</fullName>
    </submittedName>
</protein>
<dbReference type="Pfam" id="PF12704">
    <property type="entry name" value="MacB_PCD"/>
    <property type="match status" value="2"/>
</dbReference>